<reference evidence="3" key="1">
    <citation type="journal article" date="2019" name="Int. J. Syst. Evol. Microbiol.">
        <title>The Global Catalogue of Microorganisms (GCM) 10K type strain sequencing project: providing services to taxonomists for standard genome sequencing and annotation.</title>
        <authorList>
            <consortium name="The Broad Institute Genomics Platform"/>
            <consortium name="The Broad Institute Genome Sequencing Center for Infectious Disease"/>
            <person name="Wu L."/>
            <person name="Ma J."/>
        </authorList>
    </citation>
    <scope>NUCLEOTIDE SEQUENCE [LARGE SCALE GENOMIC DNA]</scope>
    <source>
        <strain evidence="3">JCM 12389</strain>
    </source>
</reference>
<name>A0ABP3L7X2_9BACI</name>
<dbReference type="RefSeq" id="WP_343840058.1">
    <property type="nucleotide sequence ID" value="NZ_BAAADO010000003.1"/>
</dbReference>
<evidence type="ECO:0000313" key="3">
    <source>
        <dbReference type="Proteomes" id="UP001500880"/>
    </source>
</evidence>
<feature type="transmembrane region" description="Helical" evidence="1">
    <location>
        <begin position="63"/>
        <end position="82"/>
    </location>
</feature>
<keyword evidence="1" id="KW-0472">Membrane</keyword>
<dbReference type="EMBL" id="BAAADO010000003">
    <property type="protein sequence ID" value="GAA0492715.1"/>
    <property type="molecule type" value="Genomic_DNA"/>
</dbReference>
<feature type="transmembrane region" description="Helical" evidence="1">
    <location>
        <begin position="34"/>
        <end position="57"/>
    </location>
</feature>
<keyword evidence="1" id="KW-0812">Transmembrane</keyword>
<comment type="caution">
    <text evidence="2">The sequence shown here is derived from an EMBL/GenBank/DDBJ whole genome shotgun (WGS) entry which is preliminary data.</text>
</comment>
<gene>
    <name evidence="2" type="ORF">GCM10008986_18860</name>
</gene>
<evidence type="ECO:0000256" key="1">
    <source>
        <dbReference type="SAM" id="Phobius"/>
    </source>
</evidence>
<feature type="transmembrane region" description="Helical" evidence="1">
    <location>
        <begin position="6"/>
        <end position="22"/>
    </location>
</feature>
<proteinExistence type="predicted"/>
<protein>
    <recommendedName>
        <fullName evidence="4">YesK-like protein</fullName>
    </recommendedName>
</protein>
<keyword evidence="3" id="KW-1185">Reference proteome</keyword>
<accession>A0ABP3L7X2</accession>
<evidence type="ECO:0000313" key="2">
    <source>
        <dbReference type="EMBL" id="GAA0492715.1"/>
    </source>
</evidence>
<evidence type="ECO:0008006" key="4">
    <source>
        <dbReference type="Google" id="ProtNLM"/>
    </source>
</evidence>
<keyword evidence="1" id="KW-1133">Transmembrane helix</keyword>
<organism evidence="2 3">
    <name type="scientific">Salinibacillus aidingensis</name>
    <dbReference type="NCBI Taxonomy" id="237684"/>
    <lineage>
        <taxon>Bacteria</taxon>
        <taxon>Bacillati</taxon>
        <taxon>Bacillota</taxon>
        <taxon>Bacilli</taxon>
        <taxon>Bacillales</taxon>
        <taxon>Bacillaceae</taxon>
        <taxon>Salinibacillus</taxon>
    </lineage>
</organism>
<dbReference type="Proteomes" id="UP001500880">
    <property type="component" value="Unassembled WGS sequence"/>
</dbReference>
<sequence length="86" mass="10147">MRYLVLLLAGLVLGVILRFIETRSVFLKQWMRRVLNYLFLVSLITIIVGYGIFLNVYLLDAGLFIFIPAFAVFLVRQTFIYVKRKR</sequence>